<dbReference type="InterPro" id="IPR008139">
    <property type="entry name" value="SaposinB_dom"/>
</dbReference>
<dbReference type="SMART" id="SM00741">
    <property type="entry name" value="SapB"/>
    <property type="match status" value="1"/>
</dbReference>
<dbReference type="SUPFAM" id="SSF47862">
    <property type="entry name" value="Saposin"/>
    <property type="match status" value="1"/>
</dbReference>
<proteinExistence type="predicted"/>
<feature type="non-terminal residue" evidence="3">
    <location>
        <position position="86"/>
    </location>
</feature>
<comment type="caution">
    <text evidence="3">The sequence shown here is derived from an EMBL/GenBank/DDBJ whole genome shotgun (WGS) entry which is preliminary data.</text>
</comment>
<keyword evidence="1" id="KW-1015">Disulfide bond</keyword>
<dbReference type="Proteomes" id="UP000535403">
    <property type="component" value="Unassembled WGS sequence"/>
</dbReference>
<feature type="non-terminal residue" evidence="3">
    <location>
        <position position="1"/>
    </location>
</feature>
<reference evidence="3 4" key="1">
    <citation type="submission" date="2019-09" db="EMBL/GenBank/DDBJ databases">
        <title>Bird 10,000 Genomes (B10K) Project - Family phase.</title>
        <authorList>
            <person name="Zhang G."/>
        </authorList>
    </citation>
    <scope>NUCLEOTIDE SEQUENCE [LARGE SCALE GENOMIC DNA]</scope>
    <source>
        <strain evidence="3">OUT-0025</strain>
        <tissue evidence="3">Blood</tissue>
    </source>
</reference>
<organism evidence="3 4">
    <name type="scientific">Calonectris borealis</name>
    <name type="common">Cory's shearwater</name>
    <dbReference type="NCBI Taxonomy" id="1323832"/>
    <lineage>
        <taxon>Eukaryota</taxon>
        <taxon>Metazoa</taxon>
        <taxon>Chordata</taxon>
        <taxon>Craniata</taxon>
        <taxon>Vertebrata</taxon>
        <taxon>Euteleostomi</taxon>
        <taxon>Archelosauria</taxon>
        <taxon>Archosauria</taxon>
        <taxon>Dinosauria</taxon>
        <taxon>Saurischia</taxon>
        <taxon>Theropoda</taxon>
        <taxon>Coelurosauria</taxon>
        <taxon>Aves</taxon>
        <taxon>Neognathae</taxon>
        <taxon>Neoaves</taxon>
        <taxon>Aequornithes</taxon>
        <taxon>Procellariiformes</taxon>
        <taxon>Procellariidae</taxon>
        <taxon>Calonectris</taxon>
    </lineage>
</organism>
<name>A0A7L3XFB1_9AVES</name>
<evidence type="ECO:0000313" key="3">
    <source>
        <dbReference type="EMBL" id="NXV86763.1"/>
    </source>
</evidence>
<dbReference type="PANTHER" id="PTHR15541">
    <property type="entry name" value="GRANULYSIN RELATED"/>
    <property type="match status" value="1"/>
</dbReference>
<dbReference type="PANTHER" id="PTHR15541:SF2">
    <property type="entry name" value="GRANULYSIN"/>
    <property type="match status" value="1"/>
</dbReference>
<evidence type="ECO:0000256" key="1">
    <source>
        <dbReference type="ARBA" id="ARBA00023157"/>
    </source>
</evidence>
<dbReference type="InterPro" id="IPR011001">
    <property type="entry name" value="Saposin-like"/>
</dbReference>
<dbReference type="Gene3D" id="1.10.225.10">
    <property type="entry name" value="Saposin-like"/>
    <property type="match status" value="1"/>
</dbReference>
<evidence type="ECO:0000259" key="2">
    <source>
        <dbReference type="PROSITE" id="PS50015"/>
    </source>
</evidence>
<dbReference type="GO" id="GO:0042742">
    <property type="term" value="P:defense response to bacterium"/>
    <property type="evidence" value="ECO:0007669"/>
    <property type="project" value="InterPro"/>
</dbReference>
<feature type="domain" description="Saposin B-type" evidence="2">
    <location>
        <begin position="7"/>
        <end position="86"/>
    </location>
</feature>
<dbReference type="InterPro" id="IPR038847">
    <property type="entry name" value="Granulysin-like"/>
</dbReference>
<dbReference type="GO" id="GO:0031640">
    <property type="term" value="P:killing of cells of another organism"/>
    <property type="evidence" value="ECO:0007669"/>
    <property type="project" value="TreeGrafter"/>
</dbReference>
<dbReference type="GO" id="GO:0044194">
    <property type="term" value="C:cytolytic granule"/>
    <property type="evidence" value="ECO:0007669"/>
    <property type="project" value="TreeGrafter"/>
</dbReference>
<dbReference type="PROSITE" id="PS50015">
    <property type="entry name" value="SAP_B"/>
    <property type="match status" value="1"/>
</dbReference>
<dbReference type="AlphaFoldDB" id="A0A7L3XFB1"/>
<dbReference type="EMBL" id="VZUG01007217">
    <property type="protein sequence ID" value="NXV86763.1"/>
    <property type="molecule type" value="Genomic_DNA"/>
</dbReference>
<gene>
    <name evidence="3" type="primary">Nkl</name>
    <name evidence="3" type="ORF">CALBOR_R14082</name>
</gene>
<evidence type="ECO:0000313" key="4">
    <source>
        <dbReference type="Proteomes" id="UP000535403"/>
    </source>
</evidence>
<keyword evidence="4" id="KW-1185">Reference proteome</keyword>
<dbReference type="GO" id="GO:0061844">
    <property type="term" value="P:antimicrobial humoral immune response mediated by antimicrobial peptide"/>
    <property type="evidence" value="ECO:0007669"/>
    <property type="project" value="TreeGrafter"/>
</dbReference>
<sequence>DVAAPGGGQKCGLCTKILQRIKAMAGEDPDEAAVEAALGKACGALGKRLGRVCKRLVRKYREQIGEALRNGDRPRDTCAALGFCRA</sequence>
<protein>
    <submittedName>
        <fullName evidence="3">NKL protein</fullName>
    </submittedName>
</protein>
<accession>A0A7L3XFB1</accession>